<organism evidence="2 3">
    <name type="scientific">Thecamonas trahens ATCC 50062</name>
    <dbReference type="NCBI Taxonomy" id="461836"/>
    <lineage>
        <taxon>Eukaryota</taxon>
        <taxon>Apusozoa</taxon>
        <taxon>Apusomonadida</taxon>
        <taxon>Apusomonadidae</taxon>
        <taxon>Thecamonas</taxon>
    </lineage>
</organism>
<protein>
    <submittedName>
        <fullName evidence="2">Uncharacterized protein</fullName>
    </submittedName>
</protein>
<gene>
    <name evidence="2" type="ORF">AMSG_10556</name>
</gene>
<dbReference type="RefSeq" id="XP_013753491.1">
    <property type="nucleotide sequence ID" value="XM_013898037.1"/>
</dbReference>
<dbReference type="AlphaFoldDB" id="A0A0L0DRI6"/>
<evidence type="ECO:0000313" key="3">
    <source>
        <dbReference type="Proteomes" id="UP000054408"/>
    </source>
</evidence>
<accession>A0A0L0DRI6</accession>
<evidence type="ECO:0000256" key="1">
    <source>
        <dbReference type="SAM" id="MobiDB-lite"/>
    </source>
</evidence>
<sequence length="477" mass="51921">MILRRTREHNGLAVPEANARFAALTTDWAAPHIDRYLETAMGPDRSEFLDVFNAIKAYTSSASRHEYGSECSLDDCGYNASIESNMAATPARIAAKTATLAPPQSSLASQQAERAGRAELAALRAASHLDGESGGGTGAGGKTPGTDQAGDESIGLVSLYQRDFHDWSARGMASKVHRDRKLDWGADQAAPFAATLERADEAEFFRATNYTSVYQETLSLPRAAVVAASDTLPPEEIVHFYAGDVLRASLVADVAEWYAALSERSQDSFKDVMRRFTDFLKRTTTAAGHDWRTFASGERSKMAVSRHAYESSRSLVNASVGRERPKLKADRLAADATRRANAARLDSEADAAAIRAAAESATGGATYTKPTIDARRGTSLASEGYGRVDGPSAHLLDTTYQLSYANDDTRRSNPPLPLNSYHHKPSSIPDMIIGQKTDHDALVSSYNKAYVNKHQRAREYRAKAVTQTNQWNAQTYM</sequence>
<reference evidence="2 3" key="1">
    <citation type="submission" date="2010-05" db="EMBL/GenBank/DDBJ databases">
        <title>The Genome Sequence of Thecamonas trahens ATCC 50062.</title>
        <authorList>
            <consortium name="The Broad Institute Genome Sequencing Platform"/>
            <person name="Russ C."/>
            <person name="Cuomo C."/>
            <person name="Shea T."/>
            <person name="Young S.K."/>
            <person name="Zeng Q."/>
            <person name="Koehrsen M."/>
            <person name="Haas B."/>
            <person name="Borodovsky M."/>
            <person name="Guigo R."/>
            <person name="Alvarado L."/>
            <person name="Berlin A."/>
            <person name="Bochicchio J."/>
            <person name="Borenstein D."/>
            <person name="Chapman S."/>
            <person name="Chen Z."/>
            <person name="Freedman E."/>
            <person name="Gellesch M."/>
            <person name="Goldberg J."/>
            <person name="Griggs A."/>
            <person name="Gujja S."/>
            <person name="Heilman E."/>
            <person name="Heiman D."/>
            <person name="Hepburn T."/>
            <person name="Howarth C."/>
            <person name="Jen D."/>
            <person name="Larson L."/>
            <person name="Mehta T."/>
            <person name="Park D."/>
            <person name="Pearson M."/>
            <person name="Roberts A."/>
            <person name="Saif S."/>
            <person name="Shenoy N."/>
            <person name="Sisk P."/>
            <person name="Stolte C."/>
            <person name="Sykes S."/>
            <person name="Thomson T."/>
            <person name="Walk T."/>
            <person name="White J."/>
            <person name="Yandava C."/>
            <person name="Burger G."/>
            <person name="Gray M.W."/>
            <person name="Holland P.W.H."/>
            <person name="King N."/>
            <person name="Lang F.B.F."/>
            <person name="Roger A.J."/>
            <person name="Ruiz-Trillo I."/>
            <person name="Lander E."/>
            <person name="Nusbaum C."/>
        </authorList>
    </citation>
    <scope>NUCLEOTIDE SEQUENCE [LARGE SCALE GENOMIC DNA]</scope>
    <source>
        <strain evidence="2 3">ATCC 50062</strain>
    </source>
</reference>
<dbReference type="Proteomes" id="UP000054408">
    <property type="component" value="Unassembled WGS sequence"/>
</dbReference>
<evidence type="ECO:0000313" key="2">
    <source>
        <dbReference type="EMBL" id="KNC54900.1"/>
    </source>
</evidence>
<dbReference type="EMBL" id="GL349492">
    <property type="protein sequence ID" value="KNC54900.1"/>
    <property type="molecule type" value="Genomic_DNA"/>
</dbReference>
<name>A0A0L0DRI6_THETB</name>
<dbReference type="GeneID" id="25568755"/>
<keyword evidence="3" id="KW-1185">Reference proteome</keyword>
<feature type="region of interest" description="Disordered" evidence="1">
    <location>
        <begin position="128"/>
        <end position="151"/>
    </location>
</feature>
<feature type="compositionally biased region" description="Gly residues" evidence="1">
    <location>
        <begin position="132"/>
        <end position="143"/>
    </location>
</feature>
<proteinExistence type="predicted"/>